<evidence type="ECO:0000256" key="1">
    <source>
        <dbReference type="SAM" id="MobiDB-lite"/>
    </source>
</evidence>
<organism evidence="2 3">
    <name type="scientific">Eumeta variegata</name>
    <name type="common">Bagworm moth</name>
    <name type="synonym">Eumeta japonica</name>
    <dbReference type="NCBI Taxonomy" id="151549"/>
    <lineage>
        <taxon>Eukaryota</taxon>
        <taxon>Metazoa</taxon>
        <taxon>Ecdysozoa</taxon>
        <taxon>Arthropoda</taxon>
        <taxon>Hexapoda</taxon>
        <taxon>Insecta</taxon>
        <taxon>Pterygota</taxon>
        <taxon>Neoptera</taxon>
        <taxon>Endopterygota</taxon>
        <taxon>Lepidoptera</taxon>
        <taxon>Glossata</taxon>
        <taxon>Ditrysia</taxon>
        <taxon>Tineoidea</taxon>
        <taxon>Psychidae</taxon>
        <taxon>Oiketicinae</taxon>
        <taxon>Eumeta</taxon>
    </lineage>
</organism>
<sequence>MNRNEKVEALEEVQGFDRRRRVGVGQARPGRRGARAAPMYRTAALLLAGLRFQQWSGQHARPPPEERLSTDRANNAGLGLEARRGRAAAPPRSRRRALL</sequence>
<gene>
    <name evidence="2" type="ORF">EVAR_77874_1</name>
</gene>
<proteinExistence type="predicted"/>
<feature type="region of interest" description="Disordered" evidence="1">
    <location>
        <begin position="56"/>
        <end position="99"/>
    </location>
</feature>
<dbReference type="EMBL" id="BGZK01000047">
    <property type="protein sequence ID" value="GBP11778.1"/>
    <property type="molecule type" value="Genomic_DNA"/>
</dbReference>
<name>A0A4C1TEA6_EUMVA</name>
<keyword evidence="3" id="KW-1185">Reference proteome</keyword>
<evidence type="ECO:0000313" key="3">
    <source>
        <dbReference type="Proteomes" id="UP000299102"/>
    </source>
</evidence>
<accession>A0A4C1TEA6</accession>
<protein>
    <submittedName>
        <fullName evidence="2">Uncharacterized protein</fullName>
    </submittedName>
</protein>
<dbReference type="AlphaFoldDB" id="A0A4C1TEA6"/>
<dbReference type="Proteomes" id="UP000299102">
    <property type="component" value="Unassembled WGS sequence"/>
</dbReference>
<comment type="caution">
    <text evidence="2">The sequence shown here is derived from an EMBL/GenBank/DDBJ whole genome shotgun (WGS) entry which is preliminary data.</text>
</comment>
<evidence type="ECO:0000313" key="2">
    <source>
        <dbReference type="EMBL" id="GBP11778.1"/>
    </source>
</evidence>
<reference evidence="2 3" key="1">
    <citation type="journal article" date="2019" name="Commun. Biol.">
        <title>The bagworm genome reveals a unique fibroin gene that provides high tensile strength.</title>
        <authorList>
            <person name="Kono N."/>
            <person name="Nakamura H."/>
            <person name="Ohtoshi R."/>
            <person name="Tomita M."/>
            <person name="Numata K."/>
            <person name="Arakawa K."/>
        </authorList>
    </citation>
    <scope>NUCLEOTIDE SEQUENCE [LARGE SCALE GENOMIC DNA]</scope>
</reference>